<evidence type="ECO:0000256" key="13">
    <source>
        <dbReference type="ARBA" id="ARBA00049467"/>
    </source>
</evidence>
<evidence type="ECO:0000256" key="11">
    <source>
        <dbReference type="ARBA" id="ARBA00047652"/>
    </source>
</evidence>
<evidence type="ECO:0000256" key="10">
    <source>
        <dbReference type="ARBA" id="ARBA00047287"/>
    </source>
</evidence>
<dbReference type="EMBL" id="CAAE01014784">
    <property type="protein sequence ID" value="CAG05946.1"/>
    <property type="molecule type" value="Genomic_DNA"/>
</dbReference>
<dbReference type="CDD" id="cd02801">
    <property type="entry name" value="DUS_like_FMN"/>
    <property type="match status" value="1"/>
</dbReference>
<reference evidence="16" key="1">
    <citation type="journal article" date="2004" name="Nature">
        <title>Genome duplication in the teleost fish Tetraodon nigroviridis reveals the early vertebrate proto-karyotype.</title>
        <authorList>
            <person name="Jaillon O."/>
            <person name="Aury J.-M."/>
            <person name="Brunet F."/>
            <person name="Petit J.-L."/>
            <person name="Stange-Thomann N."/>
            <person name="Mauceli E."/>
            <person name="Bouneau L."/>
            <person name="Fischer C."/>
            <person name="Ozouf-Costaz C."/>
            <person name="Bernot A."/>
            <person name="Nicaud S."/>
            <person name="Jaffe D."/>
            <person name="Fisher S."/>
            <person name="Lutfalla G."/>
            <person name="Dossat C."/>
            <person name="Segurens B."/>
            <person name="Dasilva C."/>
            <person name="Salanoubat M."/>
            <person name="Levy M."/>
            <person name="Boudet N."/>
            <person name="Castellano S."/>
            <person name="Anthouard V."/>
            <person name="Jubin C."/>
            <person name="Castelli V."/>
            <person name="Katinka M."/>
            <person name="Vacherie B."/>
            <person name="Biemont C."/>
            <person name="Skalli Z."/>
            <person name="Cattolico L."/>
            <person name="Poulain J."/>
            <person name="De Berardinis V."/>
            <person name="Cruaud C."/>
            <person name="Duprat S."/>
            <person name="Brottier P."/>
            <person name="Coutanceau J.-P."/>
            <person name="Gouzy J."/>
            <person name="Parra G."/>
            <person name="Lardier G."/>
            <person name="Chapple C."/>
            <person name="McKernan K.J."/>
            <person name="McEwan P."/>
            <person name="Bosak S."/>
            <person name="Kellis M."/>
            <person name="Volff J.-N."/>
            <person name="Guigo R."/>
            <person name="Zody M.C."/>
            <person name="Mesirov J."/>
            <person name="Lindblad-Toh K."/>
            <person name="Birren B."/>
            <person name="Nusbaum C."/>
            <person name="Kahn D."/>
            <person name="Robinson-Rechavi M."/>
            <person name="Laudet V."/>
            <person name="Schachter V."/>
            <person name="Quetier F."/>
            <person name="Saurin W."/>
            <person name="Scarpelli C."/>
            <person name="Wincker P."/>
            <person name="Lander E.S."/>
            <person name="Weissenbach J."/>
            <person name="Roest Crollius H."/>
        </authorList>
    </citation>
    <scope>NUCLEOTIDE SEQUENCE [LARGE SCALE GENOMIC DNA]</scope>
</reference>
<comment type="catalytic activity">
    <reaction evidence="13">
        <text>5,6-dihydrouridine(17) in tRNA + NADP(+) = uridine(17) in tRNA + NADPH + H(+)</text>
        <dbReference type="Rhea" id="RHEA:53368"/>
        <dbReference type="Rhea" id="RHEA-COMP:13541"/>
        <dbReference type="Rhea" id="RHEA-COMP:13542"/>
        <dbReference type="ChEBI" id="CHEBI:15378"/>
        <dbReference type="ChEBI" id="CHEBI:57783"/>
        <dbReference type="ChEBI" id="CHEBI:58349"/>
        <dbReference type="ChEBI" id="CHEBI:65315"/>
        <dbReference type="ChEBI" id="CHEBI:74443"/>
        <dbReference type="EC" id="1.3.1.88"/>
    </reaction>
    <physiologicalReaction direction="right-to-left" evidence="13">
        <dbReference type="Rhea" id="RHEA:53370"/>
    </physiologicalReaction>
</comment>
<comment type="catalytic activity">
    <reaction evidence="12">
        <text>5,6-dihydrouridine(16) in tRNA + NAD(+) = uridine(16) in tRNA + NADH + H(+)</text>
        <dbReference type="Rhea" id="RHEA:53380"/>
        <dbReference type="Rhea" id="RHEA-COMP:13543"/>
        <dbReference type="Rhea" id="RHEA-COMP:13544"/>
        <dbReference type="ChEBI" id="CHEBI:15378"/>
        <dbReference type="ChEBI" id="CHEBI:57540"/>
        <dbReference type="ChEBI" id="CHEBI:57945"/>
        <dbReference type="ChEBI" id="CHEBI:65315"/>
        <dbReference type="ChEBI" id="CHEBI:74443"/>
        <dbReference type="EC" id="1.3.1.88"/>
    </reaction>
    <physiologicalReaction direction="right-to-left" evidence="12">
        <dbReference type="Rhea" id="RHEA:53382"/>
    </physiologicalReaction>
</comment>
<feature type="domain" description="DUS-like FMN-binding" evidence="15">
    <location>
        <begin position="1"/>
        <end position="109"/>
    </location>
</feature>
<keyword evidence="5" id="KW-0521">NADP</keyword>
<evidence type="ECO:0000256" key="5">
    <source>
        <dbReference type="ARBA" id="ARBA00022857"/>
    </source>
</evidence>
<evidence type="ECO:0000313" key="16">
    <source>
        <dbReference type="EMBL" id="CAG05946.1"/>
    </source>
</evidence>
<feature type="region of interest" description="Disordered" evidence="14">
    <location>
        <begin position="423"/>
        <end position="444"/>
    </location>
</feature>
<evidence type="ECO:0000256" key="8">
    <source>
        <dbReference type="ARBA" id="ARBA00038313"/>
    </source>
</evidence>
<accession>Q4S086</accession>
<keyword evidence="7" id="KW-0520">NAD</keyword>
<sequence length="505" mass="57365">MVDQSELAWRLLSRRHGAQLCYTPMFHAQVFVRDANYRRDNLYNEVCEEDRPLITQFCANDPEVFVQAALLAQDYCDAIDLNLGCPQMIAKRGHYGAFLQDEWGLLEKMGKLDFMSGFWKNTHSEFIRGIPLFFPSHALLFAWFPVRLASEKLSVPITCKIRVFKEMEKTVRYAQMLEKAGCQLLTVHGRTKEQKGAMTGVASWEHIRAVRQAVNIPVFANGNIQHLSDVTRCLQETGVQGVMSAEGNLHNPALFEGRSPPVWEMAEEYLEVVRKHPPCSLSYVRAHLFKLWHHTLQIHQDLREDLAKVKTLDGLADVSKQLKQRCQEEIASGADAEKSGDLPFPHWICQPYVRPLPKEPLANGDSQASEAKKTLCQKRALEDSDETLSKNKQKKRSRNPNKNFSPEQKPKYVKCEQCGNPKVNQPGAGVSSAGGARRNPRVRSVKEPRNPHFCLFALQGNKCVFGLCRSCCKKKAFKEVADCASHGLRFKTKADKRKAEEEEER</sequence>
<keyword evidence="2" id="KW-0285">Flavoprotein</keyword>
<comment type="catalytic activity">
    <reaction evidence="11">
        <text>5,6-dihydrouridine(16) in tRNA + NADP(+) = uridine(16) in tRNA + NADPH + H(+)</text>
        <dbReference type="Rhea" id="RHEA:53376"/>
        <dbReference type="Rhea" id="RHEA-COMP:13543"/>
        <dbReference type="Rhea" id="RHEA-COMP:13544"/>
        <dbReference type="ChEBI" id="CHEBI:15378"/>
        <dbReference type="ChEBI" id="CHEBI:57783"/>
        <dbReference type="ChEBI" id="CHEBI:58349"/>
        <dbReference type="ChEBI" id="CHEBI:65315"/>
        <dbReference type="ChEBI" id="CHEBI:74443"/>
        <dbReference type="EC" id="1.3.1.88"/>
    </reaction>
    <physiologicalReaction direction="right-to-left" evidence="11">
        <dbReference type="Rhea" id="RHEA:53378"/>
    </physiologicalReaction>
</comment>
<organism evidence="16">
    <name type="scientific">Tetraodon nigroviridis</name>
    <name type="common">Spotted green pufferfish</name>
    <name type="synonym">Chelonodon nigroviridis</name>
    <dbReference type="NCBI Taxonomy" id="99883"/>
    <lineage>
        <taxon>Eukaryota</taxon>
        <taxon>Metazoa</taxon>
        <taxon>Chordata</taxon>
        <taxon>Craniata</taxon>
        <taxon>Vertebrata</taxon>
        <taxon>Euteleostomi</taxon>
        <taxon>Actinopterygii</taxon>
        <taxon>Neopterygii</taxon>
        <taxon>Teleostei</taxon>
        <taxon>Neoteleostei</taxon>
        <taxon>Acanthomorphata</taxon>
        <taxon>Eupercaria</taxon>
        <taxon>Tetraodontiformes</taxon>
        <taxon>Tetradontoidea</taxon>
        <taxon>Tetraodontidae</taxon>
        <taxon>Tetraodon</taxon>
    </lineage>
</organism>
<evidence type="ECO:0000256" key="14">
    <source>
        <dbReference type="SAM" id="MobiDB-lite"/>
    </source>
</evidence>
<evidence type="ECO:0000256" key="7">
    <source>
        <dbReference type="ARBA" id="ARBA00023027"/>
    </source>
</evidence>
<comment type="catalytic activity">
    <reaction evidence="10">
        <text>5,6-dihydrouridine(17) in tRNA + NAD(+) = uridine(17) in tRNA + NADH + H(+)</text>
        <dbReference type="Rhea" id="RHEA:53372"/>
        <dbReference type="Rhea" id="RHEA-COMP:13541"/>
        <dbReference type="Rhea" id="RHEA-COMP:13542"/>
        <dbReference type="ChEBI" id="CHEBI:15378"/>
        <dbReference type="ChEBI" id="CHEBI:57540"/>
        <dbReference type="ChEBI" id="CHEBI:57945"/>
        <dbReference type="ChEBI" id="CHEBI:65315"/>
        <dbReference type="ChEBI" id="CHEBI:74443"/>
        <dbReference type="EC" id="1.3.1.88"/>
    </reaction>
    <physiologicalReaction direction="right-to-left" evidence="10">
        <dbReference type="Rhea" id="RHEA:53374"/>
    </physiologicalReaction>
</comment>
<dbReference type="PANTHER" id="PTHR11082">
    <property type="entry name" value="TRNA-DIHYDROURIDINE SYNTHASE"/>
    <property type="match status" value="1"/>
</dbReference>
<feature type="non-terminal residue" evidence="16">
    <location>
        <position position="505"/>
    </location>
</feature>
<dbReference type="InterPro" id="IPR018517">
    <property type="entry name" value="tRNA_hU_synthase_CS"/>
</dbReference>
<feature type="region of interest" description="Disordered" evidence="14">
    <location>
        <begin position="382"/>
        <end position="408"/>
    </location>
</feature>
<comment type="cofactor">
    <cofactor evidence="1">
        <name>FMN</name>
        <dbReference type="ChEBI" id="CHEBI:58210"/>
    </cofactor>
</comment>
<dbReference type="AlphaFoldDB" id="Q4S086"/>
<evidence type="ECO:0000256" key="4">
    <source>
        <dbReference type="ARBA" id="ARBA00022694"/>
    </source>
</evidence>
<evidence type="ECO:0000259" key="15">
    <source>
        <dbReference type="Pfam" id="PF01207"/>
    </source>
</evidence>
<dbReference type="Pfam" id="PF01207">
    <property type="entry name" value="Dus"/>
    <property type="match status" value="2"/>
</dbReference>
<feature type="domain" description="DUS-like FMN-binding" evidence="15">
    <location>
        <begin position="150"/>
        <end position="328"/>
    </location>
</feature>
<evidence type="ECO:0000256" key="12">
    <source>
        <dbReference type="ARBA" id="ARBA00048934"/>
    </source>
</evidence>
<evidence type="ECO:0000256" key="3">
    <source>
        <dbReference type="ARBA" id="ARBA00022643"/>
    </source>
</evidence>
<dbReference type="InterPro" id="IPR013785">
    <property type="entry name" value="Aldolase_TIM"/>
</dbReference>
<feature type="compositionally biased region" description="Low complexity" evidence="14">
    <location>
        <begin position="427"/>
        <end position="436"/>
    </location>
</feature>
<comment type="similarity">
    <text evidence="8">Belongs to the Dus family. Dus1 subfamily.</text>
</comment>
<proteinExistence type="inferred from homology"/>
<dbReference type="GO" id="GO:0017150">
    <property type="term" value="F:tRNA dihydrouridine synthase activity"/>
    <property type="evidence" value="ECO:0007669"/>
    <property type="project" value="InterPro"/>
</dbReference>
<gene>
    <name evidence="16" type="ORF">GSTENG00026139001</name>
</gene>
<name>Q4S086_TETNG</name>
<reference evidence="16" key="2">
    <citation type="submission" date="2004-02" db="EMBL/GenBank/DDBJ databases">
        <authorList>
            <consortium name="Genoscope"/>
            <consortium name="Whitehead Institute Centre for Genome Research"/>
        </authorList>
    </citation>
    <scope>NUCLEOTIDE SEQUENCE</scope>
</reference>
<dbReference type="OrthoDB" id="272303at2759"/>
<evidence type="ECO:0000256" key="6">
    <source>
        <dbReference type="ARBA" id="ARBA00023002"/>
    </source>
</evidence>
<protein>
    <recommendedName>
        <fullName evidence="9">tRNA-dihydrouridine(16/17) synthase [NAD(P)(+)]</fullName>
        <ecNumber evidence="9">1.3.1.88</ecNumber>
    </recommendedName>
</protein>
<dbReference type="SUPFAM" id="SSF51395">
    <property type="entry name" value="FMN-linked oxidoreductases"/>
    <property type="match status" value="1"/>
</dbReference>
<dbReference type="KEGG" id="tng:GSTEN00026139G001"/>
<dbReference type="EC" id="1.3.1.88" evidence="9"/>
<comment type="caution">
    <text evidence="16">The sequence shown here is derived from an EMBL/GenBank/DDBJ whole genome shotgun (WGS) entry which is preliminary data.</text>
</comment>
<evidence type="ECO:0000256" key="2">
    <source>
        <dbReference type="ARBA" id="ARBA00022630"/>
    </source>
</evidence>
<keyword evidence="4" id="KW-0819">tRNA processing</keyword>
<keyword evidence="6" id="KW-0560">Oxidoreductase</keyword>
<dbReference type="PANTHER" id="PTHR11082:SF5">
    <property type="entry name" value="TRNA-DIHYDROURIDINE(16_17) SYNTHASE [NAD(P)(+)]-LIKE"/>
    <property type="match status" value="1"/>
</dbReference>
<dbReference type="InterPro" id="IPR035587">
    <property type="entry name" value="DUS-like_FMN-bd"/>
</dbReference>
<dbReference type="PROSITE" id="PS01136">
    <property type="entry name" value="UPF0034"/>
    <property type="match status" value="1"/>
</dbReference>
<keyword evidence="3" id="KW-0288">FMN</keyword>
<dbReference type="GO" id="GO:0050660">
    <property type="term" value="F:flavin adenine dinucleotide binding"/>
    <property type="evidence" value="ECO:0007669"/>
    <property type="project" value="InterPro"/>
</dbReference>
<evidence type="ECO:0000256" key="1">
    <source>
        <dbReference type="ARBA" id="ARBA00001917"/>
    </source>
</evidence>
<evidence type="ECO:0000256" key="9">
    <source>
        <dbReference type="ARBA" id="ARBA00038890"/>
    </source>
</evidence>
<dbReference type="Gene3D" id="3.20.20.70">
    <property type="entry name" value="Aldolase class I"/>
    <property type="match status" value="1"/>
</dbReference>